<dbReference type="Gene3D" id="3.40.30.10">
    <property type="entry name" value="Glutaredoxin"/>
    <property type="match status" value="1"/>
</dbReference>
<evidence type="ECO:0000256" key="3">
    <source>
        <dbReference type="PIRSR" id="PIRSR000239-1"/>
    </source>
</evidence>
<protein>
    <submittedName>
        <fullName evidence="5">Peroxiredoxin</fullName>
    </submittedName>
</protein>
<evidence type="ECO:0000256" key="2">
    <source>
        <dbReference type="ARBA" id="ARBA00023284"/>
    </source>
</evidence>
<evidence type="ECO:0000313" key="6">
    <source>
        <dbReference type="Proteomes" id="UP000608579"/>
    </source>
</evidence>
<evidence type="ECO:0000256" key="1">
    <source>
        <dbReference type="ARBA" id="ARBA00023002"/>
    </source>
</evidence>
<dbReference type="InterPro" id="IPR000866">
    <property type="entry name" value="AhpC/TSA"/>
</dbReference>
<dbReference type="Pfam" id="PF00578">
    <property type="entry name" value="AhpC-TSA"/>
    <property type="match status" value="1"/>
</dbReference>
<reference evidence="5" key="1">
    <citation type="journal article" date="2020" name="ISME J.">
        <title>Gammaproteobacteria mediating utilization of methyl-, sulfur- and petroleum organic compounds in deep ocean hydrothermal plumes.</title>
        <authorList>
            <person name="Zhou Z."/>
            <person name="Liu Y."/>
            <person name="Pan J."/>
            <person name="Cron B.R."/>
            <person name="Toner B.M."/>
            <person name="Anantharaman K."/>
            <person name="Breier J.A."/>
            <person name="Dick G.J."/>
            <person name="Li M."/>
        </authorList>
    </citation>
    <scope>NUCLEOTIDE SEQUENCE</scope>
    <source>
        <strain evidence="5">SZUA-1515</strain>
    </source>
</reference>
<name>A0A832ZY38_CALS0</name>
<organism evidence="5 6">
    <name type="scientific">Caldiarchaeum subterraneum</name>
    <dbReference type="NCBI Taxonomy" id="311458"/>
    <lineage>
        <taxon>Archaea</taxon>
        <taxon>Nitrososphaerota</taxon>
        <taxon>Candidatus Caldarchaeales</taxon>
        <taxon>Candidatus Caldarchaeaceae</taxon>
        <taxon>Candidatus Caldarchaeum</taxon>
    </lineage>
</organism>
<dbReference type="InterPro" id="IPR024706">
    <property type="entry name" value="Peroxiredoxin_AhpC-typ"/>
</dbReference>
<accession>A0A832ZY38</accession>
<proteinExistence type="predicted"/>
<dbReference type="GO" id="GO:0016209">
    <property type="term" value="F:antioxidant activity"/>
    <property type="evidence" value="ECO:0007669"/>
    <property type="project" value="InterPro"/>
</dbReference>
<dbReference type="GO" id="GO:0016491">
    <property type="term" value="F:oxidoreductase activity"/>
    <property type="evidence" value="ECO:0007669"/>
    <property type="project" value="UniProtKB-KW"/>
</dbReference>
<dbReference type="PIRSF" id="PIRSF000239">
    <property type="entry name" value="AHPC"/>
    <property type="match status" value="1"/>
</dbReference>
<keyword evidence="1" id="KW-0560">Oxidoreductase</keyword>
<evidence type="ECO:0000313" key="5">
    <source>
        <dbReference type="EMBL" id="HIQ30487.1"/>
    </source>
</evidence>
<comment type="caution">
    <text evidence="5">The sequence shown here is derived from an EMBL/GenBank/DDBJ whole genome shotgun (WGS) entry which is preliminary data.</text>
</comment>
<dbReference type="PANTHER" id="PTHR43110">
    <property type="entry name" value="THIOL PEROXIDASE"/>
    <property type="match status" value="1"/>
</dbReference>
<dbReference type="PANTHER" id="PTHR43110:SF1">
    <property type="entry name" value="THIOL PEROXIDASE"/>
    <property type="match status" value="1"/>
</dbReference>
<keyword evidence="2" id="KW-0676">Redox-active center</keyword>
<dbReference type="PROSITE" id="PS51352">
    <property type="entry name" value="THIOREDOXIN_2"/>
    <property type="match status" value="1"/>
</dbReference>
<feature type="active site" description="Cysteine sulfenic acid (-SOH) intermediate; for peroxidase activity" evidence="3">
    <location>
        <position position="44"/>
    </location>
</feature>
<dbReference type="InterPro" id="IPR013766">
    <property type="entry name" value="Thioredoxin_domain"/>
</dbReference>
<gene>
    <name evidence="5" type="ORF">EYH45_08010</name>
</gene>
<dbReference type="Proteomes" id="UP000608579">
    <property type="component" value="Unassembled WGS sequence"/>
</dbReference>
<dbReference type="EMBL" id="DQVM01000160">
    <property type="protein sequence ID" value="HIQ30487.1"/>
    <property type="molecule type" value="Genomic_DNA"/>
</dbReference>
<dbReference type="AlphaFoldDB" id="A0A832ZY38"/>
<feature type="domain" description="Thioredoxin" evidence="4">
    <location>
        <begin position="2"/>
        <end position="156"/>
    </location>
</feature>
<dbReference type="SUPFAM" id="SSF52833">
    <property type="entry name" value="Thioredoxin-like"/>
    <property type="match status" value="1"/>
</dbReference>
<sequence>MPEVGEKAPDFTLPDQERRMRSLSEFKGRKVVLAFFPGAFTSVCTKEMCTFRDSMSRFNDLDAVVLGISVNDPFTQKAFAEANNLNFTLLSDYNRETVKKYNVYHENFVGLNGYTAAKRAVFIIDREGVIKYKWVSDDPLKEPNYDEIIAELSKIS</sequence>
<dbReference type="CDD" id="cd03018">
    <property type="entry name" value="PRX_AhpE_like"/>
    <property type="match status" value="1"/>
</dbReference>
<evidence type="ECO:0000259" key="4">
    <source>
        <dbReference type="PROSITE" id="PS51352"/>
    </source>
</evidence>
<dbReference type="InterPro" id="IPR036249">
    <property type="entry name" value="Thioredoxin-like_sf"/>
</dbReference>
<dbReference type="InterPro" id="IPR050455">
    <property type="entry name" value="Tpx_Peroxidase_subfamily"/>
</dbReference>